<feature type="signal peptide" evidence="1">
    <location>
        <begin position="1"/>
        <end position="20"/>
    </location>
</feature>
<comment type="caution">
    <text evidence="2">The sequence shown here is derived from an EMBL/GenBank/DDBJ whole genome shotgun (WGS) entry which is preliminary data.</text>
</comment>
<sequence length="135" mass="16048">MKKILIVAILFAFGLTSVQAQNYPQYDRYSSYNDPYHKKNDRRSTEIDRLQFEVKKGIETGVRRRALSPREASHLQNEYRRIAALERKYSNRGRLSNRETRILKDKLLRLMADTQRLSKDYRNSRAGGQYGRSRY</sequence>
<evidence type="ECO:0000256" key="1">
    <source>
        <dbReference type="SAM" id="SignalP"/>
    </source>
</evidence>
<dbReference type="Proteomes" id="UP000245880">
    <property type="component" value="Unassembled WGS sequence"/>
</dbReference>
<organism evidence="2 3">
    <name type="scientific">Dyadobacter jejuensis</name>
    <dbReference type="NCBI Taxonomy" id="1082580"/>
    <lineage>
        <taxon>Bacteria</taxon>
        <taxon>Pseudomonadati</taxon>
        <taxon>Bacteroidota</taxon>
        <taxon>Cytophagia</taxon>
        <taxon>Cytophagales</taxon>
        <taxon>Spirosomataceae</taxon>
        <taxon>Dyadobacter</taxon>
    </lineage>
</organism>
<gene>
    <name evidence="2" type="ORF">CLV98_104211</name>
</gene>
<name>A0A316ALF2_9BACT</name>
<protein>
    <recommendedName>
        <fullName evidence="4">Heavy-metal resistance protein</fullName>
    </recommendedName>
</protein>
<accession>A0A316ALF2</accession>
<reference evidence="2 3" key="1">
    <citation type="submission" date="2018-03" db="EMBL/GenBank/DDBJ databases">
        <title>Genomic Encyclopedia of Archaeal and Bacterial Type Strains, Phase II (KMG-II): from individual species to whole genera.</title>
        <authorList>
            <person name="Goeker M."/>
        </authorList>
    </citation>
    <scope>NUCLEOTIDE SEQUENCE [LARGE SCALE GENOMIC DNA]</scope>
    <source>
        <strain evidence="2 3">DSM 100346</strain>
    </source>
</reference>
<dbReference type="RefSeq" id="WP_109674212.1">
    <property type="nucleotide sequence ID" value="NZ_QGDT01000004.1"/>
</dbReference>
<evidence type="ECO:0000313" key="3">
    <source>
        <dbReference type="Proteomes" id="UP000245880"/>
    </source>
</evidence>
<dbReference type="EMBL" id="QGDT01000004">
    <property type="protein sequence ID" value="PWJ58352.1"/>
    <property type="molecule type" value="Genomic_DNA"/>
</dbReference>
<keyword evidence="3" id="KW-1185">Reference proteome</keyword>
<dbReference type="OrthoDB" id="962156at2"/>
<evidence type="ECO:0000313" key="2">
    <source>
        <dbReference type="EMBL" id="PWJ58352.1"/>
    </source>
</evidence>
<proteinExistence type="predicted"/>
<dbReference type="AlphaFoldDB" id="A0A316ALF2"/>
<keyword evidence="1" id="KW-0732">Signal</keyword>
<evidence type="ECO:0008006" key="4">
    <source>
        <dbReference type="Google" id="ProtNLM"/>
    </source>
</evidence>
<feature type="chain" id="PRO_5016436117" description="Heavy-metal resistance protein" evidence="1">
    <location>
        <begin position="21"/>
        <end position="135"/>
    </location>
</feature>